<evidence type="ECO:0000313" key="5">
    <source>
        <dbReference type="Proteomes" id="UP000696931"/>
    </source>
</evidence>
<name>A0A933SDU2_UNCEI</name>
<dbReference type="AlphaFoldDB" id="A0A933SDU2"/>
<feature type="domain" description="GTPase-associated protein 1-like C-terminal" evidence="3">
    <location>
        <begin position="293"/>
        <end position="804"/>
    </location>
</feature>
<organism evidence="4 5">
    <name type="scientific">Eiseniibacteriota bacterium</name>
    <dbReference type="NCBI Taxonomy" id="2212470"/>
    <lineage>
        <taxon>Bacteria</taxon>
        <taxon>Candidatus Eiseniibacteriota</taxon>
    </lineage>
</organism>
<feature type="domain" description="GTPase-associated protein 1 middle" evidence="2">
    <location>
        <begin position="152"/>
        <end position="250"/>
    </location>
</feature>
<reference evidence="4" key="1">
    <citation type="submission" date="2020-07" db="EMBL/GenBank/DDBJ databases">
        <title>Huge and variable diversity of episymbiotic CPR bacteria and DPANN archaea in groundwater ecosystems.</title>
        <authorList>
            <person name="He C.Y."/>
            <person name="Keren R."/>
            <person name="Whittaker M."/>
            <person name="Farag I.F."/>
            <person name="Doudna J."/>
            <person name="Cate J.H.D."/>
            <person name="Banfield J.F."/>
        </authorList>
    </citation>
    <scope>NUCLEOTIDE SEQUENCE</scope>
    <source>
        <strain evidence="4">NC_groundwater_1813_Pr3_B-0.1um_71_17</strain>
    </source>
</reference>
<dbReference type="EMBL" id="JACRIW010000058">
    <property type="protein sequence ID" value="MBI5169536.1"/>
    <property type="molecule type" value="Genomic_DNA"/>
</dbReference>
<gene>
    <name evidence="4" type="ORF">HZA61_08620</name>
</gene>
<accession>A0A933SDU2</accession>
<proteinExistence type="predicted"/>
<comment type="caution">
    <text evidence="4">The sequence shown here is derived from an EMBL/GenBank/DDBJ whole genome shotgun (WGS) entry which is preliminary data.</text>
</comment>
<feature type="domain" description="GTPase-associated protein 1 N-terminal" evidence="1">
    <location>
        <begin position="3"/>
        <end position="138"/>
    </location>
</feature>
<evidence type="ECO:0000259" key="2">
    <source>
        <dbReference type="Pfam" id="PF20014"/>
    </source>
</evidence>
<sequence length="849" mass="90069">MKLEQAYYTSCTMGLRSGMGFQFNAASSGLTPQTLLLLERIGLYVPPLSAPSRPTESELRQFPVGLVFQPLPDGSAVLACARYVGQDYSGRFGNYFTHSLWTPQPASDFRDLLPIELWDSPVWCAQAVESTSLPALENLPAGGAIDPARVTEFLAHGDRAAHLPAMITAAEAALASRKRMILVDDAASIALWVAAVTYALPRPLALALSFTTYTRAPYQSEALLTGTTPDAEFRFAPHEIEHQFSVFDFVGRRFSPCRAPSRFARTVTDAYAAGHAEVVAGFADFLLQAAPEVSGEELAVAFEAYLVSRGLLDGGGDTAGVAGWCAAHMTTLAPELLQRVFASIVDGRASQPGTVEAAARIVRASFAQPPTASRHAPTQRHWVEWLVREAAVAATPSELLAALHGRSPASVLALARPSRSAWLQQAKPGLDAARAEVYWCVGEHLGYFDEPSEQLRRAGEHFAGPALGSARVREGMAAVLSTAAGRDVLEGLADHLVTRVSEPGVFAALGPVLSRSDVASRLEEYALGRRAVGLYLQLVALRAKSAPGTRLAALQDCLAAFRRHGIAASGADLDNAFQAVWTEGPPSPEEALRLLDGPTGKDIAGTSIPARLAESLGTISDLLQPGPEAHRLLAALRVRPEAMSDPAVATILEAFEIASASLRPDADPASIVRQSLACALRVPPGLATPLRNLAAANLVSVADHVAHGRALEEACSTGDERFAMAYVQALRGKLDAAPLDRPARFARAYRAWEALARRADEPVARYLAGRGLAYVVERWSRRELGDVARALEDSPTSRARWEAWLAQRGRGGGAPAGGGGARAGSGHAAGGGGFLEAILRMFGLGGNRG</sequence>
<evidence type="ECO:0000313" key="4">
    <source>
        <dbReference type="EMBL" id="MBI5169536.1"/>
    </source>
</evidence>
<dbReference type="InterPro" id="IPR049532">
    <property type="entry name" value="GAP1-like_C"/>
</dbReference>
<protein>
    <submittedName>
        <fullName evidence="4">Uncharacterized protein</fullName>
    </submittedName>
</protein>
<dbReference type="Pfam" id="PF20013">
    <property type="entry name" value="GAP1-N2"/>
    <property type="match status" value="1"/>
</dbReference>
<dbReference type="InterPro" id="IPR045402">
    <property type="entry name" value="GAP1-N2"/>
</dbReference>
<evidence type="ECO:0000259" key="3">
    <source>
        <dbReference type="Pfam" id="PF20052"/>
    </source>
</evidence>
<dbReference type="Proteomes" id="UP000696931">
    <property type="component" value="Unassembled WGS sequence"/>
</dbReference>
<dbReference type="Pfam" id="PF20014">
    <property type="entry name" value="GAP1-M"/>
    <property type="match status" value="1"/>
</dbReference>
<evidence type="ECO:0000259" key="1">
    <source>
        <dbReference type="Pfam" id="PF20013"/>
    </source>
</evidence>
<dbReference type="InterPro" id="IPR045401">
    <property type="entry name" value="GAP1-M"/>
</dbReference>
<dbReference type="Pfam" id="PF20052">
    <property type="entry name" value="GAP1-C"/>
    <property type="match status" value="1"/>
</dbReference>